<dbReference type="Proteomes" id="UP001497680">
    <property type="component" value="Unassembled WGS sequence"/>
</dbReference>
<protein>
    <submittedName>
        <fullName evidence="1">NAD(P)-binding protein</fullName>
    </submittedName>
</protein>
<organism evidence="1 2">
    <name type="scientific">Hypoxylon rubiginosum</name>
    <dbReference type="NCBI Taxonomy" id="110542"/>
    <lineage>
        <taxon>Eukaryota</taxon>
        <taxon>Fungi</taxon>
        <taxon>Dikarya</taxon>
        <taxon>Ascomycota</taxon>
        <taxon>Pezizomycotina</taxon>
        <taxon>Sordariomycetes</taxon>
        <taxon>Xylariomycetidae</taxon>
        <taxon>Xylariales</taxon>
        <taxon>Hypoxylaceae</taxon>
        <taxon>Hypoxylon</taxon>
    </lineage>
</organism>
<accession>A0ACC0CNK2</accession>
<evidence type="ECO:0000313" key="2">
    <source>
        <dbReference type="Proteomes" id="UP001497680"/>
    </source>
</evidence>
<gene>
    <name evidence="1" type="ORF">F4821DRAFT_15862</name>
</gene>
<dbReference type="EMBL" id="MU394382">
    <property type="protein sequence ID" value="KAI6081941.1"/>
    <property type="molecule type" value="Genomic_DNA"/>
</dbReference>
<keyword evidence="2" id="KW-1185">Reference proteome</keyword>
<name>A0ACC0CNK2_9PEZI</name>
<comment type="caution">
    <text evidence="1">The sequence shown here is derived from an EMBL/GenBank/DDBJ whole genome shotgun (WGS) entry which is preliminary data.</text>
</comment>
<sequence>MASVTTDPSELFGVKGLVAVVTGGATGIGLMITQALESNGAIVYIIGRRKEVLDKAASTAKYGNIRSIQGDVTSKEDLGRAVAEIKSAVGYVNVVVANSGVMGPTLKGITPESSLSDLRSQLLGWDTGAFTETYNVNTTGIFNTVAAFLELLDEGNKRGNLKQKSQVIGVSSVGGFNRIPFAGYAYGASKAAVVHLMKQFASGLVPYGIRSNVLAPGFYPSEMTHDLQRKQEKEGNIPRSFVPAERFGDAEDIAGAILFLVSKAGAYINGNVLLTDGGRLGVLPSTY</sequence>
<reference evidence="1 2" key="1">
    <citation type="journal article" date="2022" name="New Phytol.">
        <title>Ecological generalism drives hyperdiversity of secondary metabolite gene clusters in xylarialean endophytes.</title>
        <authorList>
            <person name="Franco M.E.E."/>
            <person name="Wisecaver J.H."/>
            <person name="Arnold A.E."/>
            <person name="Ju Y.M."/>
            <person name="Slot J.C."/>
            <person name="Ahrendt S."/>
            <person name="Moore L.P."/>
            <person name="Eastman K.E."/>
            <person name="Scott K."/>
            <person name="Konkel Z."/>
            <person name="Mondo S.J."/>
            <person name="Kuo A."/>
            <person name="Hayes R.D."/>
            <person name="Haridas S."/>
            <person name="Andreopoulos B."/>
            <person name="Riley R."/>
            <person name="LaButti K."/>
            <person name="Pangilinan J."/>
            <person name="Lipzen A."/>
            <person name="Amirebrahimi M."/>
            <person name="Yan J."/>
            <person name="Adam C."/>
            <person name="Keymanesh K."/>
            <person name="Ng V."/>
            <person name="Louie K."/>
            <person name="Northen T."/>
            <person name="Drula E."/>
            <person name="Henrissat B."/>
            <person name="Hsieh H.M."/>
            <person name="Youens-Clark K."/>
            <person name="Lutzoni F."/>
            <person name="Miadlikowska J."/>
            <person name="Eastwood D.C."/>
            <person name="Hamelin R.C."/>
            <person name="Grigoriev I.V."/>
            <person name="U'Ren J.M."/>
        </authorList>
    </citation>
    <scope>NUCLEOTIDE SEQUENCE [LARGE SCALE GENOMIC DNA]</scope>
    <source>
        <strain evidence="1 2">ER1909</strain>
    </source>
</reference>
<evidence type="ECO:0000313" key="1">
    <source>
        <dbReference type="EMBL" id="KAI6081941.1"/>
    </source>
</evidence>
<proteinExistence type="predicted"/>